<sequence length="946" mass="106216">MKRISLFFMLLCYAFVSQADYLVDAGQAGFVLADKSGVTPIVVEDTASAGVKRVASSFADDIFRVSSQKAEISSTLAKKKSFVLVAELGKSRLLAQLIANNKIDVSALRGRWDGFLIEHVMDPFEGVDEAWVVAGANHRGAMYGMYDISETIGVSPWYWWADVPVKKSATLKLQAGTRKLDAPAVKYRGIFLNDEAPALTNWATEKFGGFNAQFYEHVFELLLRLKANFLWPAMWNNAFADDDPQNARLAHEMGIVMSTSHHEPMMRADKEWNRYGEGKWEYSTNPENLASFWKEGAERHKNFESIFTLGMRGQEDTPMSEGQNIGLLEKIVSDQRAILDETFDKPVEDIPQVWALYKEVQGFYERGMRVPDDVTLLWTDDNFGNIRRLPTPQERERSGGAGVYYHFDYVGGPRSYRWINTVPLGKIYEQMSMAWEYGAREIWITNVGDLKPMELPIDFFLSMAWDPESFDGSSASTFTHEWAKQQFPTQYAGTVAELINTYTVHNGRRKPEAITAQTYSIDYYDEAQTISTQLQAASKQAERLEAALPDAYKNAFFQLVGYPLWASQAVFELNHARAINTRDASQDRATTNQSAALTKQWFERDEVLSERFHTMDNGRWNHMISQPHIGFVHWRNPPANIPPVVSTKALAKPAIADMGVTTENQAAFWPASEWQSNALALETFTPFGKRQRDITIYNRQGKPFEFTIESEANWIRLSQKKGTVEEAATVSVSIDWSQLPPGEHQASVLIKGTGWGGATVDISANNQRGEAEGFVEADGVLSVNAVSGTIINNRDDVKWEKLTLHGRTGSAIRSFISAGATPAQKVSERPTLRYPLYFFSTGTFEVTVDISPTQSFFPDHQLAFWMALDNAEPEQIKGLGEKDSWAKEVLNNVRQLQTTITVNKPGVHTLSFYPEDTGVVLQKIVIDTGGLKPSYLGPPESPLIEQ</sequence>
<dbReference type="Gene3D" id="3.20.20.520">
    <property type="entry name" value="Glycosyl hydrolase family 115"/>
    <property type="match status" value="1"/>
</dbReference>
<keyword evidence="1 5" id="KW-0378">Hydrolase</keyword>
<feature type="signal peptide" evidence="3">
    <location>
        <begin position="1"/>
        <end position="19"/>
    </location>
</feature>
<dbReference type="EMBL" id="CP039852">
    <property type="protein sequence ID" value="QCZ92036.1"/>
    <property type="molecule type" value="Genomic_DNA"/>
</dbReference>
<proteinExistence type="predicted"/>
<dbReference type="OrthoDB" id="8727830at2"/>
<feature type="chain" id="PRO_5023056200" evidence="3">
    <location>
        <begin position="20"/>
        <end position="946"/>
    </location>
</feature>
<evidence type="ECO:0000313" key="6">
    <source>
        <dbReference type="Proteomes" id="UP000304912"/>
    </source>
</evidence>
<evidence type="ECO:0000256" key="1">
    <source>
        <dbReference type="ARBA" id="ARBA00022801"/>
    </source>
</evidence>
<evidence type="ECO:0000259" key="4">
    <source>
        <dbReference type="Pfam" id="PF17829"/>
    </source>
</evidence>
<feature type="coiled-coil region" evidence="2">
    <location>
        <begin position="527"/>
        <end position="554"/>
    </location>
</feature>
<dbReference type="PANTHER" id="PTHR37842:SF2">
    <property type="entry name" value="GYLCOSYL HYDROLASE 115 C-TERMINAL DOMAIN-CONTAINING PROTEIN"/>
    <property type="match status" value="1"/>
</dbReference>
<keyword evidence="3" id="KW-0732">Signal</keyword>
<name>A0A5B7Y9P2_9ALTE</name>
<evidence type="ECO:0000313" key="5">
    <source>
        <dbReference type="EMBL" id="QCZ92036.1"/>
    </source>
</evidence>
<organism evidence="5 6">
    <name type="scientific">Salinimonas iocasae</name>
    <dbReference type="NCBI Taxonomy" id="2572577"/>
    <lineage>
        <taxon>Bacteria</taxon>
        <taxon>Pseudomonadati</taxon>
        <taxon>Pseudomonadota</taxon>
        <taxon>Gammaproteobacteria</taxon>
        <taxon>Alteromonadales</taxon>
        <taxon>Alteromonadaceae</taxon>
        <taxon>Alteromonas/Salinimonas group</taxon>
        <taxon>Salinimonas</taxon>
    </lineage>
</organism>
<dbReference type="GO" id="GO:0016787">
    <property type="term" value="F:hydrolase activity"/>
    <property type="evidence" value="ECO:0007669"/>
    <property type="project" value="UniProtKB-KW"/>
</dbReference>
<protein>
    <submittedName>
        <fullName evidence="5">Glycosyl hydrolase</fullName>
    </submittedName>
</protein>
<accession>A0A5B7Y9P2</accession>
<evidence type="ECO:0000256" key="2">
    <source>
        <dbReference type="SAM" id="Coils"/>
    </source>
</evidence>
<dbReference type="InterPro" id="IPR041437">
    <property type="entry name" value="GH115_C"/>
</dbReference>
<dbReference type="Gene3D" id="1.20.58.2150">
    <property type="match status" value="1"/>
</dbReference>
<dbReference type="PANTHER" id="PTHR37842">
    <property type="match status" value="1"/>
</dbReference>
<dbReference type="RefSeq" id="WP_139754799.1">
    <property type="nucleotide sequence ID" value="NZ_CP039852.1"/>
</dbReference>
<dbReference type="Proteomes" id="UP000304912">
    <property type="component" value="Chromosome"/>
</dbReference>
<keyword evidence="2" id="KW-0175">Coiled coil</keyword>
<dbReference type="InterPro" id="IPR031924">
    <property type="entry name" value="GH115"/>
</dbReference>
<dbReference type="Pfam" id="PF17829">
    <property type="entry name" value="GH115_C"/>
    <property type="match status" value="1"/>
</dbReference>
<reference evidence="5 6" key="1">
    <citation type="submission" date="2019-04" db="EMBL/GenBank/DDBJ databases">
        <title>Salinimonas iocasae sp. nov., a halophilic bacterium isolated from the outer tube casing of tubeworms in Okinawa Trough.</title>
        <authorList>
            <person name="Zhang H."/>
            <person name="Wang H."/>
            <person name="Li C."/>
        </authorList>
    </citation>
    <scope>NUCLEOTIDE SEQUENCE [LARGE SCALE GENOMIC DNA]</scope>
    <source>
        <strain evidence="5 6">KX18D6</strain>
    </source>
</reference>
<dbReference type="AlphaFoldDB" id="A0A5B7Y9P2"/>
<evidence type="ECO:0000256" key="3">
    <source>
        <dbReference type="SAM" id="SignalP"/>
    </source>
</evidence>
<dbReference type="Gene3D" id="3.30.379.10">
    <property type="entry name" value="Chitobiase/beta-hexosaminidase domain 2-like"/>
    <property type="match status" value="1"/>
</dbReference>
<feature type="domain" description="Gylcosyl hydrolase 115 C-terminal" evidence="4">
    <location>
        <begin position="773"/>
        <end position="940"/>
    </location>
</feature>
<dbReference type="InterPro" id="IPR029018">
    <property type="entry name" value="Hex-like_dom2"/>
</dbReference>
<dbReference type="GO" id="GO:0005975">
    <property type="term" value="P:carbohydrate metabolic process"/>
    <property type="evidence" value="ECO:0007669"/>
    <property type="project" value="UniProtKB-ARBA"/>
</dbReference>
<dbReference type="InterPro" id="IPR042301">
    <property type="entry name" value="GH115_sf"/>
</dbReference>
<dbReference type="Pfam" id="PF15979">
    <property type="entry name" value="Glyco_hydro_115"/>
    <property type="match status" value="1"/>
</dbReference>
<gene>
    <name evidence="5" type="ORF">FBQ74_00450</name>
</gene>
<keyword evidence="6" id="KW-1185">Reference proteome</keyword>
<dbReference type="Gene3D" id="2.60.120.1620">
    <property type="match status" value="1"/>
</dbReference>
<dbReference type="KEGG" id="salk:FBQ74_00450"/>